<protein>
    <submittedName>
        <fullName evidence="1">Uncharacterized protein</fullName>
    </submittedName>
</protein>
<comment type="caution">
    <text evidence="1">The sequence shown here is derived from an EMBL/GenBank/DDBJ whole genome shotgun (WGS) entry which is preliminary data.</text>
</comment>
<accession>K1XH91</accession>
<gene>
    <name evidence="1" type="ORF">ACD_80C00181G0007</name>
</gene>
<sequence>MLLKKNSYASDPENDFMTNPAIAGFFYISLHLVILPQNHTLAASWQVEERAFILDMIAMRESYITYLPEREPRMSEEDKNYECPITNYEWTTDNEEQIINNYE</sequence>
<dbReference type="AlphaFoldDB" id="K1XH91"/>
<dbReference type="EMBL" id="AMFJ01036188">
    <property type="protein sequence ID" value="EKD24621.1"/>
    <property type="molecule type" value="Genomic_DNA"/>
</dbReference>
<organism evidence="1">
    <name type="scientific">uncultured bacterium</name>
    <name type="common">gcode 4</name>
    <dbReference type="NCBI Taxonomy" id="1234023"/>
    <lineage>
        <taxon>Bacteria</taxon>
        <taxon>environmental samples</taxon>
    </lineage>
</organism>
<name>K1XH91_9BACT</name>
<evidence type="ECO:0000313" key="1">
    <source>
        <dbReference type="EMBL" id="EKD24621.1"/>
    </source>
</evidence>
<proteinExistence type="predicted"/>
<reference evidence="1" key="1">
    <citation type="journal article" date="2012" name="Science">
        <title>Fermentation, hydrogen, and sulfur metabolism in multiple uncultivated bacterial phyla.</title>
        <authorList>
            <person name="Wrighton K.C."/>
            <person name="Thomas B.C."/>
            <person name="Sharon I."/>
            <person name="Miller C.S."/>
            <person name="Castelle C.J."/>
            <person name="VerBerkmoes N.C."/>
            <person name="Wilkins M.J."/>
            <person name="Hettich R.L."/>
            <person name="Lipton M.S."/>
            <person name="Williams K.H."/>
            <person name="Long P.E."/>
            <person name="Banfield J.F."/>
        </authorList>
    </citation>
    <scope>NUCLEOTIDE SEQUENCE [LARGE SCALE GENOMIC DNA]</scope>
</reference>